<protein>
    <recommendedName>
        <fullName evidence="4 13">Tetraacyldisaccharide 4'-kinase</fullName>
        <ecNumber evidence="3 13">2.7.1.130</ecNumber>
    </recommendedName>
    <alternativeName>
        <fullName evidence="12 13">Lipid A 4'-kinase</fullName>
    </alternativeName>
</protein>
<dbReference type="Pfam" id="PF02606">
    <property type="entry name" value="LpxK"/>
    <property type="match status" value="1"/>
</dbReference>
<proteinExistence type="inferred from homology"/>
<dbReference type="SUPFAM" id="SSF52540">
    <property type="entry name" value="P-loop containing nucleoside triphosphate hydrolases"/>
    <property type="match status" value="1"/>
</dbReference>
<evidence type="ECO:0000256" key="9">
    <source>
        <dbReference type="ARBA" id="ARBA00022777"/>
    </source>
</evidence>
<evidence type="ECO:0000256" key="11">
    <source>
        <dbReference type="ARBA" id="ARBA00023098"/>
    </source>
</evidence>
<keyword evidence="10 13" id="KW-0067">ATP-binding</keyword>
<evidence type="ECO:0000313" key="16">
    <source>
        <dbReference type="Proteomes" id="UP000179266"/>
    </source>
</evidence>
<evidence type="ECO:0000256" key="3">
    <source>
        <dbReference type="ARBA" id="ARBA00012071"/>
    </source>
</evidence>
<evidence type="ECO:0000256" key="2">
    <source>
        <dbReference type="ARBA" id="ARBA00004870"/>
    </source>
</evidence>
<evidence type="ECO:0000256" key="7">
    <source>
        <dbReference type="ARBA" id="ARBA00022679"/>
    </source>
</evidence>
<evidence type="ECO:0000256" key="12">
    <source>
        <dbReference type="ARBA" id="ARBA00029757"/>
    </source>
</evidence>
<organism evidence="15 16">
    <name type="scientific">Candidatus Schekmanbacteria bacterium RBG_13_48_7</name>
    <dbReference type="NCBI Taxonomy" id="1817878"/>
    <lineage>
        <taxon>Bacteria</taxon>
        <taxon>Candidatus Schekmaniibacteriota</taxon>
    </lineage>
</organism>
<evidence type="ECO:0000256" key="14">
    <source>
        <dbReference type="SAM" id="Phobius"/>
    </source>
</evidence>
<evidence type="ECO:0000256" key="10">
    <source>
        <dbReference type="ARBA" id="ARBA00022840"/>
    </source>
</evidence>
<comment type="similarity">
    <text evidence="13">Belongs to the LpxK family.</text>
</comment>
<comment type="catalytic activity">
    <reaction evidence="13">
        <text>a lipid A disaccharide + ATP = a lipid IVA + ADP + H(+)</text>
        <dbReference type="Rhea" id="RHEA:67840"/>
        <dbReference type="ChEBI" id="CHEBI:15378"/>
        <dbReference type="ChEBI" id="CHEBI:30616"/>
        <dbReference type="ChEBI" id="CHEBI:176343"/>
        <dbReference type="ChEBI" id="CHEBI:176425"/>
        <dbReference type="ChEBI" id="CHEBI:456216"/>
        <dbReference type="EC" id="2.7.1.130"/>
    </reaction>
</comment>
<evidence type="ECO:0000256" key="1">
    <source>
        <dbReference type="ARBA" id="ARBA00002274"/>
    </source>
</evidence>
<comment type="caution">
    <text evidence="15">The sequence shown here is derived from an EMBL/GenBank/DDBJ whole genome shotgun (WGS) entry which is preliminary data.</text>
</comment>
<dbReference type="InterPro" id="IPR027417">
    <property type="entry name" value="P-loop_NTPase"/>
</dbReference>
<dbReference type="HAMAP" id="MF_00409">
    <property type="entry name" value="LpxK"/>
    <property type="match status" value="1"/>
</dbReference>
<evidence type="ECO:0000256" key="4">
    <source>
        <dbReference type="ARBA" id="ARBA00016436"/>
    </source>
</evidence>
<dbReference type="EC" id="2.7.1.130" evidence="3 13"/>
<gene>
    <name evidence="13" type="primary">lpxK</name>
    <name evidence="15" type="ORF">A2161_13030</name>
</gene>
<keyword evidence="14" id="KW-0472">Membrane</keyword>
<dbReference type="GO" id="GO:0005524">
    <property type="term" value="F:ATP binding"/>
    <property type="evidence" value="ECO:0007669"/>
    <property type="project" value="UniProtKB-UniRule"/>
</dbReference>
<comment type="function">
    <text evidence="1 13">Transfers the gamma-phosphate of ATP to the 4'-position of a tetraacyldisaccharide 1-phosphate intermediate (termed DS-1-P) to form tetraacyldisaccharide 1,4'-bis-phosphate (lipid IVA).</text>
</comment>
<keyword evidence="11 13" id="KW-0443">Lipid metabolism</keyword>
<dbReference type="InterPro" id="IPR003758">
    <property type="entry name" value="LpxK"/>
</dbReference>
<evidence type="ECO:0000256" key="5">
    <source>
        <dbReference type="ARBA" id="ARBA00022516"/>
    </source>
</evidence>
<dbReference type="Proteomes" id="UP000179266">
    <property type="component" value="Unassembled WGS sequence"/>
</dbReference>
<keyword evidence="14" id="KW-0812">Transmembrane</keyword>
<dbReference type="AlphaFoldDB" id="A0A1F7RJH7"/>
<accession>A0A1F7RJH7</accession>
<evidence type="ECO:0000313" key="15">
    <source>
        <dbReference type="EMBL" id="OGL41683.1"/>
    </source>
</evidence>
<evidence type="ECO:0000256" key="6">
    <source>
        <dbReference type="ARBA" id="ARBA00022556"/>
    </source>
</evidence>
<dbReference type="GO" id="GO:0009244">
    <property type="term" value="P:lipopolysaccharide core region biosynthetic process"/>
    <property type="evidence" value="ECO:0007669"/>
    <property type="project" value="TreeGrafter"/>
</dbReference>
<evidence type="ECO:0000256" key="13">
    <source>
        <dbReference type="HAMAP-Rule" id="MF_00409"/>
    </source>
</evidence>
<reference evidence="15 16" key="1">
    <citation type="journal article" date="2016" name="Nat. Commun.">
        <title>Thousands of microbial genomes shed light on interconnected biogeochemical processes in an aquifer system.</title>
        <authorList>
            <person name="Anantharaman K."/>
            <person name="Brown C.T."/>
            <person name="Hug L.A."/>
            <person name="Sharon I."/>
            <person name="Castelle C.J."/>
            <person name="Probst A.J."/>
            <person name="Thomas B.C."/>
            <person name="Singh A."/>
            <person name="Wilkins M.J."/>
            <person name="Karaoz U."/>
            <person name="Brodie E.L."/>
            <person name="Williams K.H."/>
            <person name="Hubbard S.S."/>
            <person name="Banfield J.F."/>
        </authorList>
    </citation>
    <scope>NUCLEOTIDE SEQUENCE [LARGE SCALE GENOMIC DNA]</scope>
</reference>
<keyword evidence="9 13" id="KW-0418">Kinase</keyword>
<dbReference type="NCBIfam" id="TIGR00682">
    <property type="entry name" value="lpxK"/>
    <property type="match status" value="1"/>
</dbReference>
<keyword evidence="14" id="KW-1133">Transmembrane helix</keyword>
<name>A0A1F7RJH7_9BACT</name>
<keyword evidence="7 13" id="KW-0808">Transferase</keyword>
<sequence length="377" mass="43004">MDTQKNTVTCSYGFIKKLENLLGESNPSILRGVLRFILTLFSYIYWMILQIRYLLYRYSILPIRNVPVPVISVGNITAGGTGKTPFVIELANYYKDTGKEVAIVSRGYHRQADEKVQVVSDGKQILLSVSKAGDEPFLIAKKCPGVPVVVSKNRFNAAARCIQEFNSKLIILDDGFQHLGLFRDVDILLVDEQNPFSNKYLIPRGYLREPVTQLSRADILCMIRKYSHKTKDPDTKIIFKKPVFSVLYEPWNLVGSDLNQVASLEYLIGKNLIVFCGIGNPQPFLNWVNASGGSVKQIFLFDDHHNYKIQDMEMLNRAKENWNAQILLTTEKDIVKIAALNRNIEIMAVSMRLKLEDSETNQQVYEQINSLLFRNLQ</sequence>
<comment type="pathway">
    <text evidence="2 13">Glycolipid biosynthesis; lipid IV(A) biosynthesis; lipid IV(A) from (3R)-3-hydroxytetradecanoyl-[acyl-carrier-protein] and UDP-N-acetyl-alpha-D-glucosamine: step 6/6.</text>
</comment>
<feature type="transmembrane region" description="Helical" evidence="14">
    <location>
        <begin position="33"/>
        <end position="55"/>
    </location>
</feature>
<dbReference type="GO" id="GO:0009029">
    <property type="term" value="F:lipid-A 4'-kinase activity"/>
    <property type="evidence" value="ECO:0007669"/>
    <property type="project" value="UniProtKB-UniRule"/>
</dbReference>
<dbReference type="PANTHER" id="PTHR42724">
    <property type="entry name" value="TETRAACYLDISACCHARIDE 4'-KINASE"/>
    <property type="match status" value="1"/>
</dbReference>
<dbReference type="UniPathway" id="UPA00359">
    <property type="reaction ID" value="UER00482"/>
</dbReference>
<evidence type="ECO:0000256" key="8">
    <source>
        <dbReference type="ARBA" id="ARBA00022741"/>
    </source>
</evidence>
<dbReference type="GO" id="GO:0005886">
    <property type="term" value="C:plasma membrane"/>
    <property type="evidence" value="ECO:0007669"/>
    <property type="project" value="TreeGrafter"/>
</dbReference>
<keyword evidence="6 13" id="KW-0441">Lipid A biosynthesis</keyword>
<feature type="binding site" evidence="13">
    <location>
        <begin position="77"/>
        <end position="84"/>
    </location>
    <ligand>
        <name>ATP</name>
        <dbReference type="ChEBI" id="CHEBI:30616"/>
    </ligand>
</feature>
<dbReference type="PANTHER" id="PTHR42724:SF1">
    <property type="entry name" value="TETRAACYLDISACCHARIDE 4'-KINASE, MITOCHONDRIAL-RELATED"/>
    <property type="match status" value="1"/>
</dbReference>
<keyword evidence="5 13" id="KW-0444">Lipid biosynthesis</keyword>
<keyword evidence="8 13" id="KW-0547">Nucleotide-binding</keyword>
<dbReference type="GO" id="GO:0009245">
    <property type="term" value="P:lipid A biosynthetic process"/>
    <property type="evidence" value="ECO:0007669"/>
    <property type="project" value="UniProtKB-UniRule"/>
</dbReference>
<dbReference type="EMBL" id="MGDD01000342">
    <property type="protein sequence ID" value="OGL41683.1"/>
    <property type="molecule type" value="Genomic_DNA"/>
</dbReference>